<evidence type="ECO:0000259" key="3">
    <source>
        <dbReference type="PROSITE" id="PS50157"/>
    </source>
</evidence>
<dbReference type="OrthoDB" id="4849325at2759"/>
<evidence type="ECO:0000313" key="5">
    <source>
        <dbReference type="Proteomes" id="UP000008782"/>
    </source>
</evidence>
<dbReference type="Proteomes" id="UP000008782">
    <property type="component" value="Unassembled WGS sequence"/>
</dbReference>
<gene>
    <name evidence="4" type="ORF">GLRG_05286</name>
</gene>
<dbReference type="SUPFAM" id="SSF57667">
    <property type="entry name" value="beta-beta-alpha zinc fingers"/>
    <property type="match status" value="1"/>
</dbReference>
<feature type="compositionally biased region" description="Polar residues" evidence="2">
    <location>
        <begin position="28"/>
        <end position="37"/>
    </location>
</feature>
<dbReference type="EMBL" id="GG697347">
    <property type="protein sequence ID" value="EFQ30142.1"/>
    <property type="molecule type" value="Genomic_DNA"/>
</dbReference>
<evidence type="ECO:0000313" key="4">
    <source>
        <dbReference type="EMBL" id="EFQ30142.1"/>
    </source>
</evidence>
<accession>E3QH04</accession>
<keyword evidence="1" id="KW-0862">Zinc</keyword>
<reference evidence="5" key="1">
    <citation type="journal article" date="2012" name="Nat. Genet.">
        <title>Lifestyle transitions in plant pathogenic Colletotrichum fungi deciphered by genome and transcriptome analyses.</title>
        <authorList>
            <person name="O'Connell R.J."/>
            <person name="Thon M.R."/>
            <person name="Hacquard S."/>
            <person name="Amyotte S.G."/>
            <person name="Kleemann J."/>
            <person name="Torres M.F."/>
            <person name="Damm U."/>
            <person name="Buiate E.A."/>
            <person name="Epstein L."/>
            <person name="Alkan N."/>
            <person name="Altmueller J."/>
            <person name="Alvarado-Balderrama L."/>
            <person name="Bauser C.A."/>
            <person name="Becker C."/>
            <person name="Birren B.W."/>
            <person name="Chen Z."/>
            <person name="Choi J."/>
            <person name="Crouch J.A."/>
            <person name="Duvick J.P."/>
            <person name="Farman M.A."/>
            <person name="Gan P."/>
            <person name="Heiman D."/>
            <person name="Henrissat B."/>
            <person name="Howard R.J."/>
            <person name="Kabbage M."/>
            <person name="Koch C."/>
            <person name="Kracher B."/>
            <person name="Kubo Y."/>
            <person name="Law A.D."/>
            <person name="Lebrun M.-H."/>
            <person name="Lee Y.-H."/>
            <person name="Miyara I."/>
            <person name="Moore N."/>
            <person name="Neumann U."/>
            <person name="Nordstroem K."/>
            <person name="Panaccione D.G."/>
            <person name="Panstruga R."/>
            <person name="Place M."/>
            <person name="Proctor R.H."/>
            <person name="Prusky D."/>
            <person name="Rech G."/>
            <person name="Reinhardt R."/>
            <person name="Rollins J.A."/>
            <person name="Rounsley S."/>
            <person name="Schardl C.L."/>
            <person name="Schwartz D.C."/>
            <person name="Shenoy N."/>
            <person name="Shirasu K."/>
            <person name="Sikhakolli U.R."/>
            <person name="Stueber K."/>
            <person name="Sukno S.A."/>
            <person name="Sweigard J.A."/>
            <person name="Takano Y."/>
            <person name="Takahara H."/>
            <person name="Trail F."/>
            <person name="van der Does H.C."/>
            <person name="Voll L.M."/>
            <person name="Will I."/>
            <person name="Young S."/>
            <person name="Zeng Q."/>
            <person name="Zhang J."/>
            <person name="Zhou S."/>
            <person name="Dickman M.B."/>
            <person name="Schulze-Lefert P."/>
            <person name="Ver Loren van Themaat E."/>
            <person name="Ma L.-J."/>
            <person name="Vaillancourt L.J."/>
        </authorList>
    </citation>
    <scope>NUCLEOTIDE SEQUENCE [LARGE SCALE GENOMIC DNA]</scope>
    <source>
        <strain evidence="5">M1.001 / M2 / FGSC 10212</strain>
    </source>
</reference>
<feature type="region of interest" description="Disordered" evidence="2">
    <location>
        <begin position="1"/>
        <end position="80"/>
    </location>
</feature>
<dbReference type="VEuPathDB" id="FungiDB:GLRG_05286"/>
<dbReference type="PROSITE" id="PS00028">
    <property type="entry name" value="ZINC_FINGER_C2H2_1"/>
    <property type="match status" value="2"/>
</dbReference>
<dbReference type="GO" id="GO:0008270">
    <property type="term" value="F:zinc ion binding"/>
    <property type="evidence" value="ECO:0007669"/>
    <property type="project" value="UniProtKB-KW"/>
</dbReference>
<protein>
    <recommendedName>
        <fullName evidence="3">C2H2-type domain-containing protein</fullName>
    </recommendedName>
</protein>
<proteinExistence type="predicted"/>
<evidence type="ECO:0000256" key="2">
    <source>
        <dbReference type="SAM" id="MobiDB-lite"/>
    </source>
</evidence>
<sequence length="194" mass="21971">MDLQQGADCDISDYMHTEYHSLPGQQDEPASSSSHYSDAQEYEEPTPVAGSSRATKQKHKSSPSTKKASAKGSPPKQPVQCDWEGCGRWFPRLTELRKHAKKNHLPPSIPCKARNAPTFLGMPPCEMMFYENKDMYRHVRNAHPLFAADSTNGIPPEGGPCPVCREWIARDDNLKRHIDEQHKDMQRRGRQRCG</sequence>
<dbReference type="InterPro" id="IPR013087">
    <property type="entry name" value="Znf_C2H2_type"/>
</dbReference>
<evidence type="ECO:0000256" key="1">
    <source>
        <dbReference type="PROSITE-ProRule" id="PRU00042"/>
    </source>
</evidence>
<organism evidence="5">
    <name type="scientific">Colletotrichum graminicola (strain M1.001 / M2 / FGSC 10212)</name>
    <name type="common">Maize anthracnose fungus</name>
    <name type="synonym">Glomerella graminicola</name>
    <dbReference type="NCBI Taxonomy" id="645133"/>
    <lineage>
        <taxon>Eukaryota</taxon>
        <taxon>Fungi</taxon>
        <taxon>Dikarya</taxon>
        <taxon>Ascomycota</taxon>
        <taxon>Pezizomycotina</taxon>
        <taxon>Sordariomycetes</taxon>
        <taxon>Hypocreomycetidae</taxon>
        <taxon>Glomerellales</taxon>
        <taxon>Glomerellaceae</taxon>
        <taxon>Colletotrichum</taxon>
        <taxon>Colletotrichum graminicola species complex</taxon>
    </lineage>
</organism>
<dbReference type="RefSeq" id="XP_008094162.1">
    <property type="nucleotide sequence ID" value="XM_008095971.1"/>
</dbReference>
<feature type="compositionally biased region" description="Low complexity" evidence="2">
    <location>
        <begin position="62"/>
        <end position="74"/>
    </location>
</feature>
<dbReference type="HOGENOM" id="CLU_092485_0_0_1"/>
<dbReference type="eggNOG" id="ENOG502RPSV">
    <property type="taxonomic scope" value="Eukaryota"/>
</dbReference>
<feature type="domain" description="C2H2-type" evidence="3">
    <location>
        <begin position="79"/>
        <end position="104"/>
    </location>
</feature>
<keyword evidence="1" id="KW-0863">Zinc-finger</keyword>
<dbReference type="PROSITE" id="PS50157">
    <property type="entry name" value="ZINC_FINGER_C2H2_2"/>
    <property type="match status" value="1"/>
</dbReference>
<name>E3QH04_COLGM</name>
<dbReference type="SMART" id="SM00355">
    <property type="entry name" value="ZnF_C2H2"/>
    <property type="match status" value="2"/>
</dbReference>
<keyword evidence="1" id="KW-0479">Metal-binding</keyword>
<dbReference type="STRING" id="645133.E3QH04"/>
<dbReference type="InterPro" id="IPR036236">
    <property type="entry name" value="Znf_C2H2_sf"/>
</dbReference>
<dbReference type="Gene3D" id="3.30.160.60">
    <property type="entry name" value="Classic Zinc Finger"/>
    <property type="match status" value="1"/>
</dbReference>
<dbReference type="AlphaFoldDB" id="E3QH04"/>
<dbReference type="GeneID" id="24410651"/>
<keyword evidence="5" id="KW-1185">Reference proteome</keyword>